<evidence type="ECO:0000313" key="10">
    <source>
        <dbReference type="EMBL" id="KAB8338774.1"/>
    </source>
</evidence>
<evidence type="ECO:0000256" key="1">
    <source>
        <dbReference type="ARBA" id="ARBA00001231"/>
    </source>
</evidence>
<dbReference type="InterPro" id="IPR052764">
    <property type="entry name" value="GH20_Enzymes"/>
</dbReference>
<dbReference type="Proteomes" id="UP000327013">
    <property type="component" value="Unassembled WGS sequence"/>
</dbReference>
<dbReference type="PRINTS" id="PR00738">
    <property type="entry name" value="GLHYDRLASE20"/>
</dbReference>
<evidence type="ECO:0000256" key="2">
    <source>
        <dbReference type="ARBA" id="ARBA00006285"/>
    </source>
</evidence>
<dbReference type="Gene3D" id="3.20.20.80">
    <property type="entry name" value="Glycosidases"/>
    <property type="match status" value="1"/>
</dbReference>
<comment type="similarity">
    <text evidence="2">Belongs to the glycosyl hydrolase 20 family.</text>
</comment>
<dbReference type="PANTHER" id="PTHR43678">
    <property type="entry name" value="PUTATIVE (AFU_ORTHOLOGUE AFUA_2G00640)-RELATED"/>
    <property type="match status" value="1"/>
</dbReference>
<proteinExistence type="inferred from homology"/>
<feature type="chain" id="PRO_5024279102" description="beta-N-acetylhexosaminidase" evidence="7">
    <location>
        <begin position="28"/>
        <end position="752"/>
    </location>
</feature>
<feature type="domain" description="Beta-hexosaminidase bacterial type N-terminal" evidence="9">
    <location>
        <begin position="112"/>
        <end position="159"/>
    </location>
</feature>
<evidence type="ECO:0000256" key="4">
    <source>
        <dbReference type="ARBA" id="ARBA00022801"/>
    </source>
</evidence>
<feature type="signal peptide" evidence="7">
    <location>
        <begin position="1"/>
        <end position="27"/>
    </location>
</feature>
<evidence type="ECO:0000256" key="3">
    <source>
        <dbReference type="ARBA" id="ARBA00012663"/>
    </source>
</evidence>
<dbReference type="CDD" id="cd06564">
    <property type="entry name" value="GH20_DspB_LnbB-like"/>
    <property type="match status" value="1"/>
</dbReference>
<evidence type="ECO:0000256" key="7">
    <source>
        <dbReference type="SAM" id="SignalP"/>
    </source>
</evidence>
<keyword evidence="4" id="KW-0378">Hydrolase</keyword>
<dbReference type="SUPFAM" id="SSF51445">
    <property type="entry name" value="(Trans)glycosidases"/>
    <property type="match status" value="1"/>
</dbReference>
<dbReference type="AlphaFoldDB" id="A0A5N6KQS7"/>
<dbReference type="Gene3D" id="3.30.379.10">
    <property type="entry name" value="Chitobiase/beta-hexosaminidase domain 2-like"/>
    <property type="match status" value="1"/>
</dbReference>
<keyword evidence="7" id="KW-0732">Signal</keyword>
<dbReference type="GO" id="GO:0004563">
    <property type="term" value="F:beta-N-acetylhexosaminidase activity"/>
    <property type="evidence" value="ECO:0007669"/>
    <property type="project" value="UniProtKB-EC"/>
</dbReference>
<dbReference type="EC" id="3.2.1.52" evidence="3"/>
<gene>
    <name evidence="10" type="ORF">FH972_021719</name>
</gene>
<name>A0A5N6KQS7_9ROSI</name>
<evidence type="ECO:0000256" key="6">
    <source>
        <dbReference type="PIRSR" id="PIRSR625705-1"/>
    </source>
</evidence>
<keyword evidence="5" id="KW-0326">Glycosidase</keyword>
<dbReference type="SUPFAM" id="SSF55545">
    <property type="entry name" value="beta-N-acetylhexosaminidase-like domain"/>
    <property type="match status" value="1"/>
</dbReference>
<dbReference type="OrthoDB" id="428480at2759"/>
<comment type="catalytic activity">
    <reaction evidence="1">
        <text>Hydrolysis of terminal non-reducing N-acetyl-D-hexosamine residues in N-acetyl-beta-D-hexosaminides.</text>
        <dbReference type="EC" id="3.2.1.52"/>
    </reaction>
</comment>
<feature type="active site" description="Proton donor" evidence="6">
    <location>
        <position position="333"/>
    </location>
</feature>
<dbReference type="Pfam" id="PF00728">
    <property type="entry name" value="Glyco_hydro_20"/>
    <property type="match status" value="1"/>
</dbReference>
<organism evidence="10 11">
    <name type="scientific">Carpinus fangiana</name>
    <dbReference type="NCBI Taxonomy" id="176857"/>
    <lineage>
        <taxon>Eukaryota</taxon>
        <taxon>Viridiplantae</taxon>
        <taxon>Streptophyta</taxon>
        <taxon>Embryophyta</taxon>
        <taxon>Tracheophyta</taxon>
        <taxon>Spermatophyta</taxon>
        <taxon>Magnoliopsida</taxon>
        <taxon>eudicotyledons</taxon>
        <taxon>Gunneridae</taxon>
        <taxon>Pentapetalae</taxon>
        <taxon>rosids</taxon>
        <taxon>fabids</taxon>
        <taxon>Fagales</taxon>
        <taxon>Betulaceae</taxon>
        <taxon>Carpinus</taxon>
    </lineage>
</organism>
<reference evidence="10 11" key="1">
    <citation type="submission" date="2019-06" db="EMBL/GenBank/DDBJ databases">
        <title>A chromosomal-level reference genome of Carpinus fangiana (Coryloideae, Betulaceae).</title>
        <authorList>
            <person name="Yang X."/>
            <person name="Wang Z."/>
            <person name="Zhang L."/>
            <person name="Hao G."/>
            <person name="Liu J."/>
            <person name="Yang Y."/>
        </authorList>
    </citation>
    <scope>NUCLEOTIDE SEQUENCE [LARGE SCALE GENOMIC DNA]</scope>
    <source>
        <strain evidence="10">Cfa_2016G</strain>
        <tissue evidence="10">Leaf</tissue>
    </source>
</reference>
<dbReference type="InterPro" id="IPR015882">
    <property type="entry name" value="HEX_bac_N"/>
</dbReference>
<dbReference type="InterPro" id="IPR017853">
    <property type="entry name" value="GH"/>
</dbReference>
<accession>A0A5N6KQS7</accession>
<dbReference type="InterPro" id="IPR029018">
    <property type="entry name" value="Hex-like_dom2"/>
</dbReference>
<evidence type="ECO:0000256" key="5">
    <source>
        <dbReference type="ARBA" id="ARBA00023295"/>
    </source>
</evidence>
<keyword evidence="11" id="KW-1185">Reference proteome</keyword>
<dbReference type="EMBL" id="VIBQ01000010">
    <property type="protein sequence ID" value="KAB8338774.1"/>
    <property type="molecule type" value="Genomic_DNA"/>
</dbReference>
<evidence type="ECO:0000313" key="11">
    <source>
        <dbReference type="Proteomes" id="UP000327013"/>
    </source>
</evidence>
<comment type="caution">
    <text evidence="10">The sequence shown here is derived from an EMBL/GenBank/DDBJ whole genome shotgun (WGS) entry which is preliminary data.</text>
</comment>
<dbReference type="GO" id="GO:0005975">
    <property type="term" value="P:carbohydrate metabolic process"/>
    <property type="evidence" value="ECO:0007669"/>
    <property type="project" value="InterPro"/>
</dbReference>
<dbReference type="InterPro" id="IPR025705">
    <property type="entry name" value="Beta_hexosaminidase_sua/sub"/>
</dbReference>
<dbReference type="PANTHER" id="PTHR43678:SF1">
    <property type="entry name" value="BETA-N-ACETYLHEXOSAMINIDASE"/>
    <property type="match status" value="1"/>
</dbReference>
<evidence type="ECO:0000259" key="9">
    <source>
        <dbReference type="Pfam" id="PF02838"/>
    </source>
</evidence>
<evidence type="ECO:0000259" key="8">
    <source>
        <dbReference type="Pfam" id="PF00728"/>
    </source>
</evidence>
<sequence>MLLTYCSFLSGGLLATALQVLPSPSYGADSTSSAESFQLASCPRTIYIIEQFSGRRDTDGLSLVAPSAYEFAQVFQKDLEELTGDAWALEVVEVLPIDVSSIILADLDTGSDDLTYENGVHASEGYEIAVEAKRVFINGTGARGMFWGTRTLLQQLMISNGTAEIEKIRDAPAYATRGFMLDAGRKWYSPELLKELCAFASWFKMSEFHYHISDNYPLTRGRNGTWQDVYSHFSLMPEDAVLQGIIQRPNETLSRADFEDFQRQCALRGVTVIPEIEAPGHSLAITKWKPELALKTKDLLNLTHPDTIPTVKSLWKEFLPWFATKEVHIGADEYDSTLADDYISFVNEMSTFINETSGKRIRIWGTDEPSNNLTIAKEVIIQHWQYGQSDPVKLQDAGYDLINSNDQWAYVSLKNDHMPILPAPYPQFFNGSRLLNFAGRLQWLWNPALFNQVNTTMQLATDASGNKGAIMAAWNDNGPDATTQLEAYYAMRKGIPLVGTRAWAGTRGPNIAILDLDSSIDFLIPRAPGQNLDRTLRSSGNNQSVPLISWKRQSSENDTVTLGYGSKGMNYTLALSVNGPFTLSGPDNILSLSIDGDLVFTADGWPYPLRSTAEEDGFDSSLPGRIWTNKTSSTHKPVKVAVPAHITLTTDVLGGSRVWVNGSFLGRFEVFVYGGKNTVFSWSQMAFVAPLQTVSGGVQSLVLEGQTHESQDGAGNLPQAFQGAASSICGSGLSNLAVGWTSVVAIMMTGFL</sequence>
<protein>
    <recommendedName>
        <fullName evidence="3">beta-N-acetylhexosaminidase</fullName>
        <ecNumber evidence="3">3.2.1.52</ecNumber>
    </recommendedName>
</protein>
<dbReference type="InterPro" id="IPR015883">
    <property type="entry name" value="Glyco_hydro_20_cat"/>
</dbReference>
<dbReference type="Pfam" id="PF02838">
    <property type="entry name" value="Glyco_hydro_20b"/>
    <property type="match status" value="1"/>
</dbReference>
<feature type="domain" description="Glycoside hydrolase family 20 catalytic" evidence="8">
    <location>
        <begin position="174"/>
        <end position="422"/>
    </location>
</feature>